<comment type="caution">
    <text evidence="1">The sequence shown here is derived from an EMBL/GenBank/DDBJ whole genome shotgun (WGS) entry which is preliminary data.</text>
</comment>
<evidence type="ECO:0000313" key="1">
    <source>
        <dbReference type="EMBL" id="MBO1318028.1"/>
    </source>
</evidence>
<dbReference type="InterPro" id="IPR016024">
    <property type="entry name" value="ARM-type_fold"/>
</dbReference>
<protein>
    <recommendedName>
        <fullName evidence="3">Leucine rich repeat variant</fullName>
    </recommendedName>
</protein>
<evidence type="ECO:0000313" key="2">
    <source>
        <dbReference type="Proteomes" id="UP000664417"/>
    </source>
</evidence>
<dbReference type="RefSeq" id="WP_207857590.1">
    <property type="nucleotide sequence ID" value="NZ_JAFREP010000004.1"/>
</dbReference>
<name>A0A8J7U370_9BACT</name>
<dbReference type="Proteomes" id="UP000664417">
    <property type="component" value="Unassembled WGS sequence"/>
</dbReference>
<gene>
    <name evidence="1" type="ORF">J3U88_06100</name>
</gene>
<accession>A0A8J7U370</accession>
<dbReference type="EMBL" id="JAFREP010000004">
    <property type="protein sequence ID" value="MBO1318028.1"/>
    <property type="molecule type" value="Genomic_DNA"/>
</dbReference>
<sequence>MPSQTEMIKSWMRLVSDPRASGDQLENAAYWESINQPSETQIRLRVARHRSTPGELLAKLSMINNLQIQVAVAGHPNLRESTAGHLLKLQIRELRRALASNPRIPIFVMERLATDYRDVRMALTRNPALPRQIQAVLARERDKKIRLALTKNLKLSVGILERLSKDKVAEIRASVAAHPNVPLAGLRAMGRDRSEMVRDAVFNRGIQEFSDDIPLFRELVKVRPSPVALKAQEHLDFLLQRDKSAKLMEAAGQGD</sequence>
<proteinExistence type="predicted"/>
<dbReference type="SUPFAM" id="SSF48371">
    <property type="entry name" value="ARM repeat"/>
    <property type="match status" value="1"/>
</dbReference>
<evidence type="ECO:0008006" key="3">
    <source>
        <dbReference type="Google" id="ProtNLM"/>
    </source>
</evidence>
<organism evidence="1 2">
    <name type="scientific">Acanthopleuribacter pedis</name>
    <dbReference type="NCBI Taxonomy" id="442870"/>
    <lineage>
        <taxon>Bacteria</taxon>
        <taxon>Pseudomonadati</taxon>
        <taxon>Acidobacteriota</taxon>
        <taxon>Holophagae</taxon>
        <taxon>Acanthopleuribacterales</taxon>
        <taxon>Acanthopleuribacteraceae</taxon>
        <taxon>Acanthopleuribacter</taxon>
    </lineage>
</organism>
<dbReference type="AlphaFoldDB" id="A0A8J7U370"/>
<reference evidence="1" key="1">
    <citation type="submission" date="2021-03" db="EMBL/GenBank/DDBJ databases">
        <authorList>
            <person name="Wang G."/>
        </authorList>
    </citation>
    <scope>NUCLEOTIDE SEQUENCE</scope>
    <source>
        <strain evidence="1">KCTC 12899</strain>
    </source>
</reference>
<keyword evidence="2" id="KW-1185">Reference proteome</keyword>
<dbReference type="InterPro" id="IPR011989">
    <property type="entry name" value="ARM-like"/>
</dbReference>
<dbReference type="Gene3D" id="1.25.10.10">
    <property type="entry name" value="Leucine-rich Repeat Variant"/>
    <property type="match status" value="1"/>
</dbReference>